<keyword evidence="2" id="KW-1185">Reference proteome</keyword>
<accession>A0ABY9L273</accession>
<protein>
    <submittedName>
        <fullName evidence="1">Uncharacterized protein</fullName>
    </submittedName>
</protein>
<proteinExistence type="predicted"/>
<dbReference type="Proteomes" id="UP001233112">
    <property type="component" value="Chromosome"/>
</dbReference>
<evidence type="ECO:0000313" key="2">
    <source>
        <dbReference type="Proteomes" id="UP001233112"/>
    </source>
</evidence>
<name>A0ABY9L273_9LACO</name>
<dbReference type="RefSeq" id="WP_274785170.1">
    <property type="nucleotide sequence ID" value="NZ_CP132482.1"/>
</dbReference>
<organism evidence="1 2">
    <name type="scientific">Lacticaseibacillus parahuelsenbergensis</name>
    <dbReference type="NCBI Taxonomy" id="3068305"/>
    <lineage>
        <taxon>Bacteria</taxon>
        <taxon>Bacillati</taxon>
        <taxon>Bacillota</taxon>
        <taxon>Bacilli</taxon>
        <taxon>Lactobacillales</taxon>
        <taxon>Lactobacillaceae</taxon>
        <taxon>Lacticaseibacillus</taxon>
    </lineage>
</organism>
<dbReference type="EMBL" id="CP132482">
    <property type="protein sequence ID" value="WLV77784.1"/>
    <property type="molecule type" value="Genomic_DNA"/>
</dbReference>
<reference evidence="1 2" key="1">
    <citation type="submission" date="2023-08" db="EMBL/GenBank/DDBJ databases">
        <authorList>
            <person name="Buchebner-Jance M."/>
        </authorList>
    </citation>
    <scope>NUCLEOTIDE SEQUENCE [LARGE SCALE GENOMIC DNA]</scope>
    <source>
        <strain evidence="1 2">NCIMB 15471</strain>
    </source>
</reference>
<sequence length="67" mass="7914">MAKIPANHVLKFKDTQFFKEALKIIRPIDTREYKESVKEMRAFLNAGPKVTVVNRRDRIKKVDTQVR</sequence>
<evidence type="ECO:0000313" key="1">
    <source>
        <dbReference type="EMBL" id="WLV77784.1"/>
    </source>
</evidence>
<gene>
    <name evidence="1" type="ORF">LACPH_002563</name>
</gene>